<evidence type="ECO:0000313" key="1">
    <source>
        <dbReference type="EMBL" id="KFM66975.1"/>
    </source>
</evidence>
<name>A0A087TPD6_STEMI</name>
<dbReference type="EMBL" id="KK116158">
    <property type="protein sequence ID" value="KFM66975.1"/>
    <property type="molecule type" value="Genomic_DNA"/>
</dbReference>
<reference evidence="1 2" key="1">
    <citation type="submission" date="2013-11" db="EMBL/GenBank/DDBJ databases">
        <title>Genome sequencing of Stegodyphus mimosarum.</title>
        <authorList>
            <person name="Bechsgaard J."/>
        </authorList>
    </citation>
    <scope>NUCLEOTIDE SEQUENCE [LARGE SCALE GENOMIC DNA]</scope>
</reference>
<dbReference type="AlphaFoldDB" id="A0A087TPD6"/>
<sequence length="52" mass="5714">MVQNGAFQCPTGITNLPSRTEDLTFTGTILKLNYLTKNILDTRSISKELSAP</sequence>
<accession>A0A087TPD6</accession>
<protein>
    <submittedName>
        <fullName evidence="1">Uncharacterized protein</fullName>
    </submittedName>
</protein>
<feature type="non-terminal residue" evidence="1">
    <location>
        <position position="52"/>
    </location>
</feature>
<gene>
    <name evidence="1" type="ORF">X975_05638</name>
</gene>
<dbReference type="Proteomes" id="UP000054359">
    <property type="component" value="Unassembled WGS sequence"/>
</dbReference>
<keyword evidence="2" id="KW-1185">Reference proteome</keyword>
<evidence type="ECO:0000313" key="2">
    <source>
        <dbReference type="Proteomes" id="UP000054359"/>
    </source>
</evidence>
<organism evidence="1 2">
    <name type="scientific">Stegodyphus mimosarum</name>
    <name type="common">African social velvet spider</name>
    <dbReference type="NCBI Taxonomy" id="407821"/>
    <lineage>
        <taxon>Eukaryota</taxon>
        <taxon>Metazoa</taxon>
        <taxon>Ecdysozoa</taxon>
        <taxon>Arthropoda</taxon>
        <taxon>Chelicerata</taxon>
        <taxon>Arachnida</taxon>
        <taxon>Araneae</taxon>
        <taxon>Araneomorphae</taxon>
        <taxon>Entelegynae</taxon>
        <taxon>Eresoidea</taxon>
        <taxon>Eresidae</taxon>
        <taxon>Stegodyphus</taxon>
    </lineage>
</organism>
<proteinExistence type="predicted"/>